<sequence length="95" mass="11002">MVEHFKERGTIMIATEAGAEGINLQFCSLIINYDLPWNPQRVEQRIGRCHRYGQKHDVVVVNFVDETNEADQRVYELLEQKFKLFNGVFGASDEV</sequence>
<dbReference type="Pfam" id="PF00271">
    <property type="entry name" value="Helicase_C"/>
    <property type="match status" value="1"/>
</dbReference>
<dbReference type="AlphaFoldDB" id="A0ABD4ZC19"/>
<name>A0ABD4ZC19_GARVA</name>
<keyword evidence="1" id="KW-0378">Hydrolase</keyword>
<dbReference type="EMBL" id="JASOGJ010000077">
    <property type="protein sequence ID" value="MDK6696312.1"/>
    <property type="molecule type" value="Genomic_DNA"/>
</dbReference>
<feature type="domain" description="Helicase C-terminal" evidence="2">
    <location>
        <begin position="1"/>
        <end position="95"/>
    </location>
</feature>
<dbReference type="InterPro" id="IPR049730">
    <property type="entry name" value="SNF2/RAD54-like_C"/>
</dbReference>
<evidence type="ECO:0000259" key="2">
    <source>
        <dbReference type="PROSITE" id="PS51194"/>
    </source>
</evidence>
<dbReference type="GO" id="GO:0016787">
    <property type="term" value="F:hydrolase activity"/>
    <property type="evidence" value="ECO:0007669"/>
    <property type="project" value="UniProtKB-KW"/>
</dbReference>
<dbReference type="Proteomes" id="UP001240561">
    <property type="component" value="Unassembled WGS sequence"/>
</dbReference>
<keyword evidence="3" id="KW-0067">ATP-binding</keyword>
<keyword evidence="3" id="KW-0547">Nucleotide-binding</keyword>
<evidence type="ECO:0000313" key="3">
    <source>
        <dbReference type="EMBL" id="MDK6696312.1"/>
    </source>
</evidence>
<dbReference type="Gene3D" id="3.40.50.300">
    <property type="entry name" value="P-loop containing nucleotide triphosphate hydrolases"/>
    <property type="match status" value="1"/>
</dbReference>
<accession>A0ABD4ZC19</accession>
<protein>
    <submittedName>
        <fullName evidence="3">Helicase-related protein</fullName>
    </submittedName>
</protein>
<comment type="caution">
    <text evidence="3">The sequence shown here is derived from an EMBL/GenBank/DDBJ whole genome shotgun (WGS) entry which is preliminary data.</text>
</comment>
<dbReference type="PROSITE" id="PS51194">
    <property type="entry name" value="HELICASE_CTER"/>
    <property type="match status" value="1"/>
</dbReference>
<organism evidence="3 4">
    <name type="scientific">Gardnerella vaginalis</name>
    <dbReference type="NCBI Taxonomy" id="2702"/>
    <lineage>
        <taxon>Bacteria</taxon>
        <taxon>Bacillati</taxon>
        <taxon>Actinomycetota</taxon>
        <taxon>Actinomycetes</taxon>
        <taxon>Bifidobacteriales</taxon>
        <taxon>Bifidobacteriaceae</taxon>
        <taxon>Gardnerella</taxon>
    </lineage>
</organism>
<dbReference type="PANTHER" id="PTHR10799">
    <property type="entry name" value="SNF2/RAD54 HELICASE FAMILY"/>
    <property type="match status" value="1"/>
</dbReference>
<proteinExistence type="predicted"/>
<gene>
    <name evidence="3" type="ORF">QP177_07085</name>
</gene>
<dbReference type="SMART" id="SM00490">
    <property type="entry name" value="HELICc"/>
    <property type="match status" value="1"/>
</dbReference>
<reference evidence="3 4" key="1">
    <citation type="submission" date="2023-05" db="EMBL/GenBank/DDBJ databases">
        <title>Cataloging the Phylogenetic Diversity of Human Bladder Bacteria.</title>
        <authorList>
            <person name="Du J."/>
        </authorList>
    </citation>
    <scope>NUCLEOTIDE SEQUENCE [LARGE SCALE GENOMIC DNA]</scope>
    <source>
        <strain evidence="3 4">UMB9230</strain>
    </source>
</reference>
<evidence type="ECO:0000256" key="1">
    <source>
        <dbReference type="ARBA" id="ARBA00022801"/>
    </source>
</evidence>
<feature type="non-terminal residue" evidence="3">
    <location>
        <position position="95"/>
    </location>
</feature>
<dbReference type="SUPFAM" id="SSF52540">
    <property type="entry name" value="P-loop containing nucleoside triphosphate hydrolases"/>
    <property type="match status" value="1"/>
</dbReference>
<dbReference type="InterPro" id="IPR001650">
    <property type="entry name" value="Helicase_C-like"/>
</dbReference>
<evidence type="ECO:0000313" key="4">
    <source>
        <dbReference type="Proteomes" id="UP001240561"/>
    </source>
</evidence>
<dbReference type="GO" id="GO:0004386">
    <property type="term" value="F:helicase activity"/>
    <property type="evidence" value="ECO:0007669"/>
    <property type="project" value="UniProtKB-KW"/>
</dbReference>
<keyword evidence="3" id="KW-0347">Helicase</keyword>
<dbReference type="InterPro" id="IPR027417">
    <property type="entry name" value="P-loop_NTPase"/>
</dbReference>
<dbReference type="CDD" id="cd18793">
    <property type="entry name" value="SF2_C_SNF"/>
    <property type="match status" value="1"/>
</dbReference>